<feature type="region of interest" description="Disordered" evidence="1">
    <location>
        <begin position="329"/>
        <end position="394"/>
    </location>
</feature>
<sequence length="394" mass="44477">MEKRNSSPKLEEGEVDVTNSEMEGEGRISSIVEENSSINAETANNEEIIADNTQQNYSHELDDQIYQMIKKLEEMGPTISRYQYNEASNEVQQLASEMKEKALSSMIHHLHMAEAQKRKESSPPKRFQSNSKASASYSEVEKRLKELEKQSNKVARRIKEHKRDQAQTMEKIQYLEARAFLEEHKDFVKDMLSRDPTETDLRNLKTIRLMLKEKKCAESRIQLLNMRAAALDRAMGNVAKSSWFIKAGQPPIPSSANVNAAYDNTDLRDLTSVMSSSREINPGRPLPDFTQMSTAKREAFLNKNFSERLSLESSTSGGSQRGIFANLKKSKPQNAADLQHRTSDDVGNKSVENSGMTIVTLNSDETANSDREPNTKNPADPSDQGTEKRPDENQ</sequence>
<dbReference type="EMBL" id="WIXP02000014">
    <property type="protein sequence ID" value="KAF6199893.1"/>
    <property type="molecule type" value="Genomic_DNA"/>
</dbReference>
<feature type="compositionally biased region" description="Basic and acidic residues" evidence="1">
    <location>
        <begin position="113"/>
        <end position="123"/>
    </location>
</feature>
<reference evidence="2" key="1">
    <citation type="journal article" date="2021" name="Mol. Ecol. Resour.">
        <title>Apolygus lucorum genome provides insights into omnivorousness and mesophyll feeding.</title>
        <authorList>
            <person name="Liu Y."/>
            <person name="Liu H."/>
            <person name="Wang H."/>
            <person name="Huang T."/>
            <person name="Liu B."/>
            <person name="Yang B."/>
            <person name="Yin L."/>
            <person name="Li B."/>
            <person name="Zhang Y."/>
            <person name="Zhang S."/>
            <person name="Jiang F."/>
            <person name="Zhang X."/>
            <person name="Ren Y."/>
            <person name="Wang B."/>
            <person name="Wang S."/>
            <person name="Lu Y."/>
            <person name="Wu K."/>
            <person name="Fan W."/>
            <person name="Wang G."/>
        </authorList>
    </citation>
    <scope>NUCLEOTIDE SEQUENCE</scope>
    <source>
        <strain evidence="2">12Hb</strain>
    </source>
</reference>
<comment type="caution">
    <text evidence="2">The sequence shown here is derived from an EMBL/GenBank/DDBJ whole genome shotgun (WGS) entry which is preliminary data.</text>
</comment>
<proteinExistence type="predicted"/>
<feature type="compositionally biased region" description="Polar residues" evidence="1">
    <location>
        <begin position="350"/>
        <end position="366"/>
    </location>
</feature>
<feature type="compositionally biased region" description="Basic and acidic residues" evidence="1">
    <location>
        <begin position="385"/>
        <end position="394"/>
    </location>
</feature>
<feature type="compositionally biased region" description="Basic and acidic residues" evidence="1">
    <location>
        <begin position="1"/>
        <end position="12"/>
    </location>
</feature>
<feature type="compositionally biased region" description="Polar residues" evidence="1">
    <location>
        <begin position="127"/>
        <end position="137"/>
    </location>
</feature>
<evidence type="ECO:0000313" key="2">
    <source>
        <dbReference type="EMBL" id="KAF6199893.1"/>
    </source>
</evidence>
<feature type="region of interest" description="Disordered" evidence="1">
    <location>
        <begin position="113"/>
        <end position="142"/>
    </location>
</feature>
<feature type="region of interest" description="Disordered" evidence="1">
    <location>
        <begin position="1"/>
        <end position="39"/>
    </location>
</feature>
<protein>
    <submittedName>
        <fullName evidence="2">Uncharacterized protein</fullName>
    </submittedName>
</protein>
<organism evidence="2 3">
    <name type="scientific">Apolygus lucorum</name>
    <name type="common">Small green plant bug</name>
    <name type="synonym">Lygocoris lucorum</name>
    <dbReference type="NCBI Taxonomy" id="248454"/>
    <lineage>
        <taxon>Eukaryota</taxon>
        <taxon>Metazoa</taxon>
        <taxon>Ecdysozoa</taxon>
        <taxon>Arthropoda</taxon>
        <taxon>Hexapoda</taxon>
        <taxon>Insecta</taxon>
        <taxon>Pterygota</taxon>
        <taxon>Neoptera</taxon>
        <taxon>Paraneoptera</taxon>
        <taxon>Hemiptera</taxon>
        <taxon>Heteroptera</taxon>
        <taxon>Panheteroptera</taxon>
        <taxon>Cimicomorpha</taxon>
        <taxon>Miridae</taxon>
        <taxon>Mirini</taxon>
        <taxon>Apolygus</taxon>
    </lineage>
</organism>
<evidence type="ECO:0000313" key="3">
    <source>
        <dbReference type="Proteomes" id="UP000466442"/>
    </source>
</evidence>
<gene>
    <name evidence="2" type="ORF">GE061_006191</name>
</gene>
<name>A0A6A4J6Z8_APOLU</name>
<dbReference type="AlphaFoldDB" id="A0A6A4J6Z8"/>
<dbReference type="Proteomes" id="UP000466442">
    <property type="component" value="Unassembled WGS sequence"/>
</dbReference>
<keyword evidence="3" id="KW-1185">Reference proteome</keyword>
<evidence type="ECO:0000256" key="1">
    <source>
        <dbReference type="SAM" id="MobiDB-lite"/>
    </source>
</evidence>
<accession>A0A6A4J6Z8</accession>
<feature type="compositionally biased region" description="Low complexity" evidence="1">
    <location>
        <begin position="28"/>
        <end position="39"/>
    </location>
</feature>
<feature type="compositionally biased region" description="Basic and acidic residues" evidence="1">
    <location>
        <begin position="338"/>
        <end position="347"/>
    </location>
</feature>